<dbReference type="PROSITE" id="PS51257">
    <property type="entry name" value="PROKAR_LIPOPROTEIN"/>
    <property type="match status" value="1"/>
</dbReference>
<dbReference type="EMBL" id="JBHLWN010000004">
    <property type="protein sequence ID" value="MFC0210965.1"/>
    <property type="molecule type" value="Genomic_DNA"/>
</dbReference>
<evidence type="ECO:0000313" key="2">
    <source>
        <dbReference type="Proteomes" id="UP001589776"/>
    </source>
</evidence>
<dbReference type="Proteomes" id="UP001589776">
    <property type="component" value="Unassembled WGS sequence"/>
</dbReference>
<accession>A0ABV6DEC1</accession>
<protein>
    <submittedName>
        <fullName evidence="1">Uncharacterized protein</fullName>
    </submittedName>
</protein>
<gene>
    <name evidence="1" type="ORF">ACFFK0_00645</name>
</gene>
<sequence length="134" mass="14006">MRIGRTGCAAGSVVEFGFGIGLLGTCVGAGCGLCGCADRCSLSGLSGSRRRRGLSSSTGWGGAGGVHRVQAGGLVPNFVTGNEAFLYQELRDGAEQQRSLVVVVLQIGELGDKVQFVDGRVDSVLHWRISFFVR</sequence>
<evidence type="ECO:0000313" key="1">
    <source>
        <dbReference type="EMBL" id="MFC0210965.1"/>
    </source>
</evidence>
<keyword evidence="2" id="KW-1185">Reference proteome</keyword>
<comment type="caution">
    <text evidence="1">The sequence shown here is derived from an EMBL/GenBank/DDBJ whole genome shotgun (WGS) entry which is preliminary data.</text>
</comment>
<organism evidence="1 2">
    <name type="scientific">Paenibacillus chartarius</name>
    <dbReference type="NCBI Taxonomy" id="747481"/>
    <lineage>
        <taxon>Bacteria</taxon>
        <taxon>Bacillati</taxon>
        <taxon>Bacillota</taxon>
        <taxon>Bacilli</taxon>
        <taxon>Bacillales</taxon>
        <taxon>Paenibacillaceae</taxon>
        <taxon>Paenibacillus</taxon>
    </lineage>
</organism>
<reference evidence="1 2" key="1">
    <citation type="submission" date="2024-09" db="EMBL/GenBank/DDBJ databases">
        <authorList>
            <person name="Sun Q."/>
            <person name="Mori K."/>
        </authorList>
    </citation>
    <scope>NUCLEOTIDE SEQUENCE [LARGE SCALE GENOMIC DNA]</scope>
    <source>
        <strain evidence="1 2">CCM 7759</strain>
    </source>
</reference>
<dbReference type="RefSeq" id="WP_377467593.1">
    <property type="nucleotide sequence ID" value="NZ_JBHLWN010000004.1"/>
</dbReference>
<name>A0ABV6DEC1_9BACL</name>
<proteinExistence type="predicted"/>